<evidence type="ECO:0000259" key="1">
    <source>
        <dbReference type="Pfam" id="PF12680"/>
    </source>
</evidence>
<dbReference type="InterPro" id="IPR032710">
    <property type="entry name" value="NTF2-like_dom_sf"/>
</dbReference>
<evidence type="ECO:0000313" key="3">
    <source>
        <dbReference type="Proteomes" id="UP000015531"/>
    </source>
</evidence>
<reference evidence="2 3" key="1">
    <citation type="journal article" date="2013" name="Genome Announc.">
        <title>Draft Genome Sequence of Sphingobium lactosutens Strain DS20T, Isolated from a Hexachlorocyclohexane Dumpsite.</title>
        <authorList>
            <person name="Kumar R."/>
            <person name="Dwivedi V."/>
            <person name="Negi V."/>
            <person name="Khurana J.P."/>
            <person name="Lal R."/>
        </authorList>
    </citation>
    <scope>NUCLEOTIDE SEQUENCE [LARGE SCALE GENOMIC DNA]</scope>
    <source>
        <strain evidence="2 3">DS20</strain>
    </source>
</reference>
<dbReference type="Proteomes" id="UP000015531">
    <property type="component" value="Unassembled WGS sequence"/>
</dbReference>
<feature type="domain" description="SnoaL-like" evidence="1">
    <location>
        <begin position="15"/>
        <end position="118"/>
    </location>
</feature>
<accession>T0IZG1</accession>
<dbReference type="AlphaFoldDB" id="T0IZG1"/>
<dbReference type="EMBL" id="ATDP01000071">
    <property type="protein sequence ID" value="EQB17270.1"/>
    <property type="molecule type" value="Genomic_DNA"/>
</dbReference>
<dbReference type="Pfam" id="PF12680">
    <property type="entry name" value="SnoaL_2"/>
    <property type="match status" value="1"/>
</dbReference>
<dbReference type="SUPFAM" id="SSF54427">
    <property type="entry name" value="NTF2-like"/>
    <property type="match status" value="1"/>
</dbReference>
<dbReference type="Gene3D" id="3.10.450.50">
    <property type="match status" value="1"/>
</dbReference>
<dbReference type="eggNOG" id="COG3631">
    <property type="taxonomic scope" value="Bacteria"/>
</dbReference>
<dbReference type="InterPro" id="IPR037401">
    <property type="entry name" value="SnoaL-like"/>
</dbReference>
<comment type="caution">
    <text evidence="2">The sequence shown here is derived from an EMBL/GenBank/DDBJ whole genome shotgun (WGS) entry which is preliminary data.</text>
</comment>
<keyword evidence="3" id="KW-1185">Reference proteome</keyword>
<evidence type="ECO:0000313" key="2">
    <source>
        <dbReference type="EMBL" id="EQB17270.1"/>
    </source>
</evidence>
<sequence length="140" mass="15520">MAMDMDRYNEVKAMVERIYQLSAAGEWDAVEAMLTDDFRILEADSLPFAGVYEGKGALQALFTKVFSFWDDPDLETGDICVGEDHAVAMVVVTATSRHNGERLRMPLTEVFHLRGDQFSGITPYYFDTAAIARATGLIAA</sequence>
<gene>
    <name evidence="2" type="ORF">RLDS_04775</name>
</gene>
<organism evidence="2 3">
    <name type="scientific">Sphingobium lactosutens DS20</name>
    <dbReference type="NCBI Taxonomy" id="1331060"/>
    <lineage>
        <taxon>Bacteria</taxon>
        <taxon>Pseudomonadati</taxon>
        <taxon>Pseudomonadota</taxon>
        <taxon>Alphaproteobacteria</taxon>
        <taxon>Sphingomonadales</taxon>
        <taxon>Sphingomonadaceae</taxon>
        <taxon>Sphingobium</taxon>
    </lineage>
</organism>
<name>T0IZG1_9SPHN</name>
<dbReference type="PANTHER" id="PTHR41252:SF1">
    <property type="entry name" value="BLR2505 PROTEIN"/>
    <property type="match status" value="1"/>
</dbReference>
<proteinExistence type="predicted"/>
<dbReference type="PANTHER" id="PTHR41252">
    <property type="entry name" value="BLR2505 PROTEIN"/>
    <property type="match status" value="1"/>
</dbReference>
<protein>
    <recommendedName>
        <fullName evidence="1">SnoaL-like domain-containing protein</fullName>
    </recommendedName>
</protein>
<dbReference type="PATRIC" id="fig|1331060.3.peg.882"/>